<keyword evidence="2" id="KW-1185">Reference proteome</keyword>
<reference evidence="1 2" key="1">
    <citation type="submission" date="2020-08" db="EMBL/GenBank/DDBJ databases">
        <authorList>
            <person name="Hejnol A."/>
        </authorList>
    </citation>
    <scope>NUCLEOTIDE SEQUENCE [LARGE SCALE GENOMIC DNA]</scope>
</reference>
<protein>
    <submittedName>
        <fullName evidence="1">DgyrCDS9752</fullName>
    </submittedName>
</protein>
<dbReference type="Proteomes" id="UP000549394">
    <property type="component" value="Unassembled WGS sequence"/>
</dbReference>
<evidence type="ECO:0000313" key="2">
    <source>
        <dbReference type="Proteomes" id="UP000549394"/>
    </source>
</evidence>
<dbReference type="EMBL" id="CAJFCJ010000014">
    <property type="protein sequence ID" value="CAD5121218.1"/>
    <property type="molecule type" value="Genomic_DNA"/>
</dbReference>
<gene>
    <name evidence="1" type="ORF">DGYR_LOCUS9202</name>
</gene>
<organism evidence="1 2">
    <name type="scientific">Dimorphilus gyrociliatus</name>
    <dbReference type="NCBI Taxonomy" id="2664684"/>
    <lineage>
        <taxon>Eukaryota</taxon>
        <taxon>Metazoa</taxon>
        <taxon>Spiralia</taxon>
        <taxon>Lophotrochozoa</taxon>
        <taxon>Annelida</taxon>
        <taxon>Polychaeta</taxon>
        <taxon>Polychaeta incertae sedis</taxon>
        <taxon>Dinophilidae</taxon>
        <taxon>Dimorphilus</taxon>
    </lineage>
</organism>
<comment type="caution">
    <text evidence="1">The sequence shown here is derived from an EMBL/GenBank/DDBJ whole genome shotgun (WGS) entry which is preliminary data.</text>
</comment>
<sequence length="182" mass="21012">MTVPSNLAELDIDELKEIAKYLEFYKNQQSNSNKGTSCEIIDDTSLLAVCRANYLAKKNCFQMKEEIRRKKQCEDREYIYNNISAFTSKGKVLEKIYQELKEHEGTLKRINGYSFTIHSLERTARGKIAFVFIFNEKSNVSVMIKDDLSIETQPCFANLSLSNSLENWEELIISLCKVIESP</sequence>
<evidence type="ECO:0000313" key="1">
    <source>
        <dbReference type="EMBL" id="CAD5121218.1"/>
    </source>
</evidence>
<name>A0A7I8W0M2_9ANNE</name>
<accession>A0A7I8W0M2</accession>
<proteinExistence type="predicted"/>
<dbReference type="AlphaFoldDB" id="A0A7I8W0M2"/>